<dbReference type="InterPro" id="IPR036852">
    <property type="entry name" value="Peptidase_S8/S53_dom_sf"/>
</dbReference>
<protein>
    <submittedName>
        <fullName evidence="1">Uncharacterized protein</fullName>
    </submittedName>
</protein>
<evidence type="ECO:0000313" key="2">
    <source>
        <dbReference type="Proteomes" id="UP000054097"/>
    </source>
</evidence>
<evidence type="ECO:0000313" key="1">
    <source>
        <dbReference type="EMBL" id="KIM27405.1"/>
    </source>
</evidence>
<reference evidence="1 2" key="1">
    <citation type="submission" date="2014-04" db="EMBL/GenBank/DDBJ databases">
        <authorList>
            <consortium name="DOE Joint Genome Institute"/>
            <person name="Kuo A."/>
            <person name="Zuccaro A."/>
            <person name="Kohler A."/>
            <person name="Nagy L.G."/>
            <person name="Floudas D."/>
            <person name="Copeland A."/>
            <person name="Barry K.W."/>
            <person name="Cichocki N."/>
            <person name="Veneault-Fourrey C."/>
            <person name="LaButti K."/>
            <person name="Lindquist E.A."/>
            <person name="Lipzen A."/>
            <person name="Lundell T."/>
            <person name="Morin E."/>
            <person name="Murat C."/>
            <person name="Sun H."/>
            <person name="Tunlid A."/>
            <person name="Henrissat B."/>
            <person name="Grigoriev I.V."/>
            <person name="Hibbett D.S."/>
            <person name="Martin F."/>
            <person name="Nordberg H.P."/>
            <person name="Cantor M.N."/>
            <person name="Hua S.X."/>
        </authorList>
    </citation>
    <scope>NUCLEOTIDE SEQUENCE [LARGE SCALE GENOMIC DNA]</scope>
    <source>
        <strain evidence="1 2">MAFF 305830</strain>
    </source>
</reference>
<accession>A0A0C3AS55</accession>
<proteinExistence type="predicted"/>
<dbReference type="GO" id="GO:0006508">
    <property type="term" value="P:proteolysis"/>
    <property type="evidence" value="ECO:0007669"/>
    <property type="project" value="InterPro"/>
</dbReference>
<dbReference type="GO" id="GO:0004252">
    <property type="term" value="F:serine-type endopeptidase activity"/>
    <property type="evidence" value="ECO:0007669"/>
    <property type="project" value="InterPro"/>
</dbReference>
<dbReference type="AlphaFoldDB" id="A0A0C3AS55"/>
<sequence>MSTGVSSSYSFSVVSLGIAKNTSSVSIKCDASVTSVIFSGISLAASTAVAIGRSNVISVSIGSAVNDVIDDAVANAVDGLAANHAGDDAITNAVDALNTLLIVAPGNNWLGCSETVGEDHGYFLRLWADRIDLESDGQDQSNHAKAKASRFHVAYQVTLREDAHNKQREN</sequence>
<keyword evidence="2" id="KW-1185">Reference proteome</keyword>
<dbReference type="EMBL" id="KN824299">
    <property type="protein sequence ID" value="KIM27405.1"/>
    <property type="molecule type" value="Genomic_DNA"/>
</dbReference>
<dbReference type="SUPFAM" id="SSF52743">
    <property type="entry name" value="Subtilisin-like"/>
    <property type="match status" value="1"/>
</dbReference>
<gene>
    <name evidence="1" type="ORF">M408DRAFT_24618</name>
</gene>
<reference evidence="2" key="2">
    <citation type="submission" date="2015-01" db="EMBL/GenBank/DDBJ databases">
        <title>Evolutionary Origins and Diversification of the Mycorrhizal Mutualists.</title>
        <authorList>
            <consortium name="DOE Joint Genome Institute"/>
            <consortium name="Mycorrhizal Genomics Consortium"/>
            <person name="Kohler A."/>
            <person name="Kuo A."/>
            <person name="Nagy L.G."/>
            <person name="Floudas D."/>
            <person name="Copeland A."/>
            <person name="Barry K.W."/>
            <person name="Cichocki N."/>
            <person name="Veneault-Fourrey C."/>
            <person name="LaButti K."/>
            <person name="Lindquist E.A."/>
            <person name="Lipzen A."/>
            <person name="Lundell T."/>
            <person name="Morin E."/>
            <person name="Murat C."/>
            <person name="Riley R."/>
            <person name="Ohm R."/>
            <person name="Sun H."/>
            <person name="Tunlid A."/>
            <person name="Henrissat B."/>
            <person name="Grigoriev I.V."/>
            <person name="Hibbett D.S."/>
            <person name="Martin F."/>
        </authorList>
    </citation>
    <scope>NUCLEOTIDE SEQUENCE [LARGE SCALE GENOMIC DNA]</scope>
    <source>
        <strain evidence="2">MAFF 305830</strain>
    </source>
</reference>
<dbReference type="HOGENOM" id="CLU_1571600_0_0_1"/>
<name>A0A0C3AS55_SERVB</name>
<dbReference type="Proteomes" id="UP000054097">
    <property type="component" value="Unassembled WGS sequence"/>
</dbReference>
<organism evidence="1 2">
    <name type="scientific">Serendipita vermifera MAFF 305830</name>
    <dbReference type="NCBI Taxonomy" id="933852"/>
    <lineage>
        <taxon>Eukaryota</taxon>
        <taxon>Fungi</taxon>
        <taxon>Dikarya</taxon>
        <taxon>Basidiomycota</taxon>
        <taxon>Agaricomycotina</taxon>
        <taxon>Agaricomycetes</taxon>
        <taxon>Sebacinales</taxon>
        <taxon>Serendipitaceae</taxon>
        <taxon>Serendipita</taxon>
    </lineage>
</organism>